<reference evidence="1 2" key="1">
    <citation type="submission" date="2020-08" db="EMBL/GenBank/DDBJ databases">
        <title>Genomic Encyclopedia of Type Strains, Phase IV (KMG-IV): sequencing the most valuable type-strain genomes for metagenomic binning, comparative biology and taxonomic classification.</title>
        <authorList>
            <person name="Goeker M."/>
        </authorList>
    </citation>
    <scope>NUCLEOTIDE SEQUENCE [LARGE SCALE GENOMIC DNA]</scope>
    <source>
        <strain evidence="1 2">DSM 103570</strain>
    </source>
</reference>
<gene>
    <name evidence="1" type="ORF">GGR03_002270</name>
</gene>
<organism evidence="1 2">
    <name type="scientific">Aurantimonas endophytica</name>
    <dbReference type="NCBI Taxonomy" id="1522175"/>
    <lineage>
        <taxon>Bacteria</taxon>
        <taxon>Pseudomonadati</taxon>
        <taxon>Pseudomonadota</taxon>
        <taxon>Alphaproteobacteria</taxon>
        <taxon>Hyphomicrobiales</taxon>
        <taxon>Aurantimonadaceae</taxon>
        <taxon>Aurantimonas</taxon>
    </lineage>
</organism>
<evidence type="ECO:0000313" key="2">
    <source>
        <dbReference type="Proteomes" id="UP000588647"/>
    </source>
</evidence>
<dbReference type="Proteomes" id="UP000588647">
    <property type="component" value="Unassembled WGS sequence"/>
</dbReference>
<name>A0A7W6HDF7_9HYPH</name>
<sequence length="80" mass="8725">MITRDTLAGLEAGVITDAEALEQTGAQHVDEVYEQSGEPPQATDQSGAELLAQKLVDDWVPLNWIRSGGSHGAILFRHRR</sequence>
<comment type="caution">
    <text evidence="1">The sequence shown here is derived from an EMBL/GenBank/DDBJ whole genome shotgun (WGS) entry which is preliminary data.</text>
</comment>
<accession>A0A7W6HDF7</accession>
<keyword evidence="2" id="KW-1185">Reference proteome</keyword>
<dbReference type="AlphaFoldDB" id="A0A7W6HDF7"/>
<proteinExistence type="predicted"/>
<dbReference type="EMBL" id="JACIEM010000003">
    <property type="protein sequence ID" value="MBB4003189.1"/>
    <property type="molecule type" value="Genomic_DNA"/>
</dbReference>
<evidence type="ECO:0000313" key="1">
    <source>
        <dbReference type="EMBL" id="MBB4003189.1"/>
    </source>
</evidence>
<protein>
    <submittedName>
        <fullName evidence="1">Uncharacterized protein</fullName>
    </submittedName>
</protein>